<dbReference type="PIRSF" id="PIRSF001294">
    <property type="entry name" value="K_ATPaseA"/>
    <property type="match status" value="1"/>
</dbReference>
<evidence type="ECO:0000256" key="6">
    <source>
        <dbReference type="ARBA" id="ARBA00022989"/>
    </source>
</evidence>
<comment type="subunit">
    <text evidence="9">The system is composed of three essential subunits: KdpA, KdpB and KdpC.</text>
</comment>
<dbReference type="GO" id="GO:0016787">
    <property type="term" value="F:hydrolase activity"/>
    <property type="evidence" value="ECO:0007669"/>
    <property type="project" value="UniProtKB-KW"/>
</dbReference>
<evidence type="ECO:0000256" key="3">
    <source>
        <dbReference type="ARBA" id="ARBA00022538"/>
    </source>
</evidence>
<evidence type="ECO:0000313" key="10">
    <source>
        <dbReference type="EMBL" id="CDG97232.1"/>
    </source>
</evidence>
<keyword evidence="5 9" id="KW-0630">Potassium</keyword>
<evidence type="ECO:0000256" key="7">
    <source>
        <dbReference type="ARBA" id="ARBA00023065"/>
    </source>
</evidence>
<evidence type="ECO:0000256" key="8">
    <source>
        <dbReference type="ARBA" id="ARBA00023136"/>
    </source>
</evidence>
<evidence type="ECO:0000256" key="1">
    <source>
        <dbReference type="ARBA" id="ARBA00022448"/>
    </source>
</evidence>
<keyword evidence="2 9" id="KW-1003">Cell membrane</keyword>
<dbReference type="InterPro" id="IPR004623">
    <property type="entry name" value="KdpA"/>
</dbReference>
<feature type="transmembrane region" description="Helical" evidence="9">
    <location>
        <begin position="178"/>
        <end position="200"/>
    </location>
</feature>
<dbReference type="HOGENOM" id="CLU_018614_3_0_6"/>
<keyword evidence="10" id="KW-0378">Hydrolase</keyword>
<feature type="transmembrane region" description="Helical" evidence="9">
    <location>
        <begin position="484"/>
        <end position="510"/>
    </location>
</feature>
<keyword evidence="7 9" id="KW-0406">Ion transport</keyword>
<feature type="transmembrane region" description="Helical" evidence="9">
    <location>
        <begin position="258"/>
        <end position="280"/>
    </location>
</feature>
<evidence type="ECO:0000256" key="4">
    <source>
        <dbReference type="ARBA" id="ARBA00022692"/>
    </source>
</evidence>
<keyword evidence="3 9" id="KW-0633">Potassium transport</keyword>
<keyword evidence="4 9" id="KW-0812">Transmembrane</keyword>
<comment type="function">
    <text evidence="9">Part of the high-affinity ATP-driven potassium transport (or Kdp) system, which catalyzes the hydrolysis of ATP coupled with the electrogenic transport of potassium into the cytoplasm. This subunit binds the extracellular potassium ions and delivers the ions to the membrane domain of KdpB through an intramembrane tunnel.</text>
</comment>
<proteinExistence type="inferred from homology"/>
<gene>
    <name evidence="9 10" type="primary">kdpA</name>
    <name evidence="10" type="ORF">XBP1_2520014</name>
</gene>
<reference evidence="10" key="1">
    <citation type="submission" date="2013-07" db="EMBL/GenBank/DDBJ databases">
        <title>Sub-species coevolution in mutualistic symbiosis.</title>
        <authorList>
            <person name="Murfin K."/>
            <person name="Klassen J."/>
            <person name="Lee M."/>
            <person name="Forst S."/>
            <person name="Stock P."/>
            <person name="Goodrich-Blair H."/>
        </authorList>
    </citation>
    <scope>NUCLEOTIDE SEQUENCE [LARGE SCALE GENOMIC DNA]</scope>
    <source>
        <strain evidence="10">Puntauvense</strain>
    </source>
</reference>
<dbReference type="NCBIfam" id="TIGR00680">
    <property type="entry name" value="kdpA"/>
    <property type="match status" value="1"/>
</dbReference>
<name>A0A077NFQ9_XENBV</name>
<keyword evidence="1 9" id="KW-0813">Transport</keyword>
<feature type="transmembrane region" description="Helical" evidence="9">
    <location>
        <begin position="424"/>
        <end position="443"/>
    </location>
</feature>
<dbReference type="PANTHER" id="PTHR30607">
    <property type="entry name" value="POTASSIUM-TRANSPORTING ATPASE A CHAIN"/>
    <property type="match status" value="1"/>
</dbReference>
<evidence type="ECO:0000256" key="2">
    <source>
        <dbReference type="ARBA" id="ARBA00022475"/>
    </source>
</evidence>
<feature type="transmembrane region" description="Helical" evidence="9">
    <location>
        <begin position="359"/>
        <end position="378"/>
    </location>
</feature>
<organism evidence="10 11">
    <name type="scientific">Xenorhabdus bovienii str. puntauvense</name>
    <dbReference type="NCBI Taxonomy" id="1398201"/>
    <lineage>
        <taxon>Bacteria</taxon>
        <taxon>Pseudomonadati</taxon>
        <taxon>Pseudomonadota</taxon>
        <taxon>Gammaproteobacteria</taxon>
        <taxon>Enterobacterales</taxon>
        <taxon>Morganellaceae</taxon>
        <taxon>Xenorhabdus</taxon>
    </lineage>
</organism>
<feature type="transmembrane region" description="Helical" evidence="9">
    <location>
        <begin position="332"/>
        <end position="352"/>
    </location>
</feature>
<evidence type="ECO:0000256" key="9">
    <source>
        <dbReference type="HAMAP-Rule" id="MF_00275"/>
    </source>
</evidence>
<comment type="caution">
    <text evidence="10">The sequence shown here is derived from an EMBL/GenBank/DDBJ whole genome shotgun (WGS) entry which is preliminary data.</text>
</comment>
<dbReference type="GO" id="GO:0005886">
    <property type="term" value="C:plasma membrane"/>
    <property type="evidence" value="ECO:0007669"/>
    <property type="project" value="UniProtKB-SubCell"/>
</dbReference>
<dbReference type="Proteomes" id="UP000028511">
    <property type="component" value="Unassembled WGS sequence"/>
</dbReference>
<feature type="transmembrane region" description="Helical" evidence="9">
    <location>
        <begin position="384"/>
        <end position="403"/>
    </location>
</feature>
<comment type="subcellular location">
    <subcellularLocation>
        <location evidence="9">Cell membrane</location>
        <topology evidence="9">Multi-pass membrane protein</topology>
    </subcellularLocation>
</comment>
<feature type="transmembrane region" description="Helical" evidence="9">
    <location>
        <begin position="106"/>
        <end position="123"/>
    </location>
</feature>
<evidence type="ECO:0000256" key="5">
    <source>
        <dbReference type="ARBA" id="ARBA00022958"/>
    </source>
</evidence>
<sequence length="568" mass="60728">MVVSAFLLITSFLVILFVLSKPLGSLIANLVEGELPRWLTSAENSLWRCCGLQKPGGHVKEMNWWQYALAIITFNIMGLLLLFILLISQEHLPLNPQHFAGMKWDLALNTAISFITNTNWQAYSGENTLSYLSQMAGLTVQNFLSAATGIAVAFALMRAFSRQGVKTLGNAWIDITRITLYLLLPLSIIIALIFASQGVIQNFSPYALVHTLEGQQQLIPMGPVASQEAIKLLGTNGGGFFGANSAHPFENPNALSNFVQILTIFLIPCALCFAFGLVVGDNRQGHALLWAMTIVFIIAVTIVIYAEIMGNPHFIQAGASSNLNMEGKESRFGILASSLYSVVTTAASCGAVNAMHDSFTALGGMIPLWLMQIGEVIFGGVGSGLYGMLLFVLLAVFIAGLMIGRAPEYLGKKIDVHDMKMVALAILVTPSLVLLGTSLATSIDAGRAAIMNPSAHGFTEVLYALSSAANNNGSAFAGLNANSVFYNLLLGAIMFLGRFGVILPVLAIAGTMISKKRQPISSGTLPTHGSLFTGLLILVVLLMGALTFIPALALGPVAEHLQLWQAPR</sequence>
<protein>
    <recommendedName>
        <fullName evidence="9">Potassium-transporting ATPase potassium-binding subunit</fullName>
    </recommendedName>
    <alternativeName>
        <fullName evidence="9">ATP phosphohydrolase [potassium-transporting] A chain</fullName>
    </alternativeName>
    <alternativeName>
        <fullName evidence="9">Potassium-binding and translocating subunit A</fullName>
    </alternativeName>
    <alternativeName>
        <fullName evidence="9">Potassium-translocating ATPase A chain</fullName>
    </alternativeName>
</protein>
<dbReference type="EMBL" id="CBSW010000171">
    <property type="protein sequence ID" value="CDG97232.1"/>
    <property type="molecule type" value="Genomic_DNA"/>
</dbReference>
<keyword evidence="6 9" id="KW-1133">Transmembrane helix</keyword>
<dbReference type="PANTHER" id="PTHR30607:SF2">
    <property type="entry name" value="POTASSIUM-TRANSPORTING ATPASE POTASSIUM-BINDING SUBUNIT"/>
    <property type="match status" value="1"/>
</dbReference>
<accession>A0A077NFQ9</accession>
<dbReference type="GO" id="GO:0030955">
    <property type="term" value="F:potassium ion binding"/>
    <property type="evidence" value="ECO:0007669"/>
    <property type="project" value="UniProtKB-UniRule"/>
</dbReference>
<dbReference type="GO" id="GO:0008556">
    <property type="term" value="F:P-type potassium transmembrane transporter activity"/>
    <property type="evidence" value="ECO:0007669"/>
    <property type="project" value="InterPro"/>
</dbReference>
<dbReference type="HAMAP" id="MF_00275">
    <property type="entry name" value="KdpA"/>
    <property type="match status" value="1"/>
</dbReference>
<dbReference type="RefSeq" id="WP_038217825.1">
    <property type="nucleotide sequence ID" value="NZ_CAWLWN010000214.1"/>
</dbReference>
<evidence type="ECO:0000313" key="11">
    <source>
        <dbReference type="Proteomes" id="UP000028511"/>
    </source>
</evidence>
<keyword evidence="8 9" id="KW-0472">Membrane</keyword>
<feature type="transmembrane region" description="Helical" evidence="9">
    <location>
        <begin position="287"/>
        <end position="306"/>
    </location>
</feature>
<dbReference type="AlphaFoldDB" id="A0A077NFQ9"/>
<feature type="transmembrane region" description="Helical" evidence="9">
    <location>
        <begin position="531"/>
        <end position="554"/>
    </location>
</feature>
<feature type="transmembrane region" description="Helical" evidence="9">
    <location>
        <begin position="135"/>
        <end position="157"/>
    </location>
</feature>
<feature type="transmembrane region" description="Helical" evidence="9">
    <location>
        <begin position="64"/>
        <end position="86"/>
    </location>
</feature>
<comment type="similarity">
    <text evidence="9">Belongs to the KdpA family.</text>
</comment>
<dbReference type="Pfam" id="PF03814">
    <property type="entry name" value="KdpA"/>
    <property type="match status" value="1"/>
</dbReference>